<gene>
    <name evidence="2" type="ORF">COHA_009167</name>
</gene>
<dbReference type="EMBL" id="JADXDR010000168">
    <property type="protein sequence ID" value="KAI7836985.1"/>
    <property type="molecule type" value="Genomic_DNA"/>
</dbReference>
<reference evidence="2" key="1">
    <citation type="submission" date="2020-11" db="EMBL/GenBank/DDBJ databases">
        <title>Chlorella ohadii genome sequencing and assembly.</title>
        <authorList>
            <person name="Murik O."/>
            <person name="Treves H."/>
            <person name="Kedem I."/>
            <person name="Shotland Y."/>
            <person name="Kaplan A."/>
        </authorList>
    </citation>
    <scope>NUCLEOTIDE SEQUENCE</scope>
    <source>
        <strain evidence="2">1</strain>
    </source>
</reference>
<sequence length="148" mass="15010">MEGGSIPSTPEEGPQAVGPAAAGESGGTEGAARHEVPASDHGERLFAGGADVGPEERASTAGSPFAFEGDKVAAGGLGTEQTGAELPPLEGLEQTFAGGIADRDDQEEALRPGHLRTFRDADPSEAARVPQQPSGLEEPFEDSSFKGV</sequence>
<dbReference type="AlphaFoldDB" id="A0AAD5DK19"/>
<comment type="caution">
    <text evidence="2">The sequence shown here is derived from an EMBL/GenBank/DDBJ whole genome shotgun (WGS) entry which is preliminary data.</text>
</comment>
<name>A0AAD5DK19_9CHLO</name>
<accession>A0AAD5DK19</accession>
<dbReference type="Proteomes" id="UP001205105">
    <property type="component" value="Unassembled WGS sequence"/>
</dbReference>
<evidence type="ECO:0000313" key="2">
    <source>
        <dbReference type="EMBL" id="KAI7836985.1"/>
    </source>
</evidence>
<proteinExistence type="predicted"/>
<evidence type="ECO:0000256" key="1">
    <source>
        <dbReference type="SAM" id="MobiDB-lite"/>
    </source>
</evidence>
<evidence type="ECO:0000313" key="3">
    <source>
        <dbReference type="Proteomes" id="UP001205105"/>
    </source>
</evidence>
<feature type="region of interest" description="Disordered" evidence="1">
    <location>
        <begin position="1"/>
        <end position="148"/>
    </location>
</feature>
<feature type="compositionally biased region" description="Basic and acidic residues" evidence="1">
    <location>
        <begin position="31"/>
        <end position="44"/>
    </location>
</feature>
<keyword evidence="3" id="KW-1185">Reference proteome</keyword>
<organism evidence="2 3">
    <name type="scientific">Chlorella ohadii</name>
    <dbReference type="NCBI Taxonomy" id="2649997"/>
    <lineage>
        <taxon>Eukaryota</taxon>
        <taxon>Viridiplantae</taxon>
        <taxon>Chlorophyta</taxon>
        <taxon>core chlorophytes</taxon>
        <taxon>Trebouxiophyceae</taxon>
        <taxon>Chlorellales</taxon>
        <taxon>Chlorellaceae</taxon>
        <taxon>Chlorella clade</taxon>
        <taxon>Chlorella</taxon>
    </lineage>
</organism>
<protein>
    <submittedName>
        <fullName evidence="2">Uncharacterized protein</fullName>
    </submittedName>
</protein>